<dbReference type="EMBL" id="FN649760">
    <property type="protein sequence ID" value="CBJ32522.1"/>
    <property type="molecule type" value="Genomic_DNA"/>
</dbReference>
<name>D7FYI0_ECTSI</name>
<dbReference type="GO" id="GO:0046872">
    <property type="term" value="F:metal ion binding"/>
    <property type="evidence" value="ECO:0007669"/>
    <property type="project" value="UniProtKB-KW"/>
</dbReference>
<evidence type="ECO:0000256" key="9">
    <source>
        <dbReference type="ARBA" id="ARBA00061002"/>
    </source>
</evidence>
<dbReference type="GO" id="GO:0042781">
    <property type="term" value="F:3'-tRNA processing endoribonuclease activity"/>
    <property type="evidence" value="ECO:0007669"/>
    <property type="project" value="TreeGrafter"/>
</dbReference>
<dbReference type="SUPFAM" id="SSF56281">
    <property type="entry name" value="Metallo-hydrolase/oxidoreductase"/>
    <property type="match status" value="1"/>
</dbReference>
<proteinExistence type="inferred from homology"/>
<dbReference type="PANTHER" id="PTHR46018:SF2">
    <property type="entry name" value="ZINC PHOSPHODIESTERASE ELAC PROTEIN 1"/>
    <property type="match status" value="1"/>
</dbReference>
<sequence>MGSNMRTAESSSLDTGNVAPAVPSALSASQAEQRPQAIAVNNSVTTIDGQSDPILTNIATGVRARWSTKRNEEAAPRKPSRLRLQRISKQCLPRGGTYLSTVIGPIQVGIPPETIKDSMALGLPVPQYFVVPPEKFCRTLGNSLGVNVAEFEFPAYYNFFLKGNTVKLIVDSVDTEIRIRALMQETLLGPKNVDASVDFHESVPVENRPDIGKELSYFRAFNGKELSIDLLITFIHQNSDGIVILDGVDGTPGADWCISIAVSNADGGQYIFTEHQKGGSDPSHENAARLSADDSESMVSEEDVWEEENPMPNAIDVRTAGDTNDTLRPTSLRHESIAKHMSVHLTEGDSEDENTDECSKKGNFSSRGSKESPIIREENRQGEDERGGTRNGREGEGRGIERGQGAESQPKHAPIRQVGDSSSKGKNQDSTSSDEAPDRRHFTPTRPSFKPSFGNQRSEVGRPLGSVANWFGRWLVHAHIGENKSRSADDGSIDRDGRISRVKSAEVEANTQLEPPPAAGNNVSKAGRESRNAKRTPRRIWAPGLNGWVRTGIPSLNGFLPVRTGEVSMTCPLPTKLPSQPEQTEDEFIAPTFGTTVLGNSHGFDPNGSTSGYVLWINGRGYMIDPPPYASMILQASNIRPSLIAGVIVTHCHADHDAGTFQKVLLDGQVNIISTRTIYESFIRKYTALSGMSGDLIRYSHKFIPVKIGQTLRLNGACFDFFYTLHSIPCVGFEVTFKGKGMVFSADHMNDPGRIREMCEQGFLSEGRRDALLDFPWHHDLIYHEAGIPPIHTPIQTLEGLADDLKKRVFVVHVSESSIPKDSGLKVAPAGVKNTMRLDTIANIHEEALDVLDLICSVGILSGVSVAQARSLLEVARQVRFEANAIVQHRDIDTTDFAIICHGKAMST</sequence>
<dbReference type="eggNOG" id="ENOG502R2P1">
    <property type="taxonomic scope" value="Eukaryota"/>
</dbReference>
<feature type="domain" description="Metallo-beta-lactamase" evidence="11">
    <location>
        <begin position="609"/>
        <end position="813"/>
    </location>
</feature>
<evidence type="ECO:0000256" key="7">
    <source>
        <dbReference type="ARBA" id="ARBA00022801"/>
    </source>
</evidence>
<comment type="subcellular location">
    <subcellularLocation>
        <location evidence="2">Cytoplasm</location>
    </subcellularLocation>
</comment>
<dbReference type="GO" id="GO:0005634">
    <property type="term" value="C:nucleus"/>
    <property type="evidence" value="ECO:0007669"/>
    <property type="project" value="TreeGrafter"/>
</dbReference>
<evidence type="ECO:0000259" key="11">
    <source>
        <dbReference type="SMART" id="SM00849"/>
    </source>
</evidence>
<evidence type="ECO:0000256" key="3">
    <source>
        <dbReference type="ARBA" id="ARBA00022490"/>
    </source>
</evidence>
<comment type="similarity">
    <text evidence="9">Belongs to the metallo-beta-lactamase superfamily. cNMP phosphodiesterase family.</text>
</comment>
<evidence type="ECO:0000256" key="8">
    <source>
        <dbReference type="ARBA" id="ARBA00022842"/>
    </source>
</evidence>
<dbReference type="Proteomes" id="UP000002630">
    <property type="component" value="Unassembled WGS sequence"/>
</dbReference>
<dbReference type="FunFam" id="3.60.15.10:FF:000029">
    <property type="entry name" value="Cyclic nucleotide-binding domain protein"/>
    <property type="match status" value="1"/>
</dbReference>
<evidence type="ECO:0000313" key="12">
    <source>
        <dbReference type="EMBL" id="CBJ32522.1"/>
    </source>
</evidence>
<dbReference type="GO" id="GO:0000166">
    <property type="term" value="F:nucleotide binding"/>
    <property type="evidence" value="ECO:0007669"/>
    <property type="project" value="UniProtKB-KW"/>
</dbReference>
<dbReference type="OrthoDB" id="421226at2759"/>
<feature type="region of interest" description="Disordered" evidence="10">
    <location>
        <begin position="505"/>
        <end position="536"/>
    </location>
</feature>
<keyword evidence="8" id="KW-0460">Magnesium</keyword>
<feature type="region of interest" description="Disordered" evidence="10">
    <location>
        <begin position="276"/>
        <end position="328"/>
    </location>
</feature>
<evidence type="ECO:0000256" key="2">
    <source>
        <dbReference type="ARBA" id="ARBA00004496"/>
    </source>
</evidence>
<evidence type="ECO:0000256" key="4">
    <source>
        <dbReference type="ARBA" id="ARBA00022723"/>
    </source>
</evidence>
<feature type="region of interest" description="Disordered" evidence="10">
    <location>
        <begin position="1"/>
        <end position="33"/>
    </location>
</feature>
<feature type="compositionally biased region" description="Polar residues" evidence="10">
    <location>
        <begin position="419"/>
        <end position="434"/>
    </location>
</feature>
<feature type="compositionally biased region" description="Basic and acidic residues" evidence="10">
    <location>
        <begin position="276"/>
        <end position="287"/>
    </location>
</feature>
<evidence type="ECO:0000256" key="1">
    <source>
        <dbReference type="ARBA" id="ARBA00001946"/>
    </source>
</evidence>
<evidence type="ECO:0000256" key="5">
    <source>
        <dbReference type="ARBA" id="ARBA00022737"/>
    </source>
</evidence>
<keyword evidence="4" id="KW-0479">Metal-binding</keyword>
<dbReference type="Pfam" id="PF23023">
    <property type="entry name" value="Anti-Pycsar_Apyc1"/>
    <property type="match status" value="1"/>
</dbReference>
<keyword evidence="7" id="KW-0378">Hydrolase</keyword>
<evidence type="ECO:0000313" key="13">
    <source>
        <dbReference type="Proteomes" id="UP000002630"/>
    </source>
</evidence>
<feature type="compositionally biased region" description="Acidic residues" evidence="10">
    <location>
        <begin position="293"/>
        <end position="309"/>
    </location>
</feature>
<dbReference type="GO" id="GO:0005829">
    <property type="term" value="C:cytosol"/>
    <property type="evidence" value="ECO:0007669"/>
    <property type="project" value="UniProtKB-ARBA"/>
</dbReference>
<feature type="compositionally biased region" description="Low complexity" evidence="10">
    <location>
        <begin position="18"/>
        <end position="31"/>
    </location>
</feature>
<organism evidence="12 13">
    <name type="scientific">Ectocarpus siliculosus</name>
    <name type="common">Brown alga</name>
    <name type="synonym">Conferva siliculosa</name>
    <dbReference type="NCBI Taxonomy" id="2880"/>
    <lineage>
        <taxon>Eukaryota</taxon>
        <taxon>Sar</taxon>
        <taxon>Stramenopiles</taxon>
        <taxon>Ochrophyta</taxon>
        <taxon>PX clade</taxon>
        <taxon>Phaeophyceae</taxon>
        <taxon>Ectocarpales</taxon>
        <taxon>Ectocarpaceae</taxon>
        <taxon>Ectocarpus</taxon>
    </lineage>
</organism>
<evidence type="ECO:0000256" key="6">
    <source>
        <dbReference type="ARBA" id="ARBA00022741"/>
    </source>
</evidence>
<dbReference type="InterPro" id="IPR036866">
    <property type="entry name" value="RibonucZ/Hydroxyglut_hydro"/>
</dbReference>
<feature type="region of interest" description="Disordered" evidence="10">
    <location>
        <begin position="342"/>
        <end position="461"/>
    </location>
</feature>
<accession>D7FYI0</accession>
<dbReference type="CDD" id="cd07738">
    <property type="entry name" value="DdPDE5-like_MBL-fold"/>
    <property type="match status" value="1"/>
</dbReference>
<comment type="cofactor">
    <cofactor evidence="1">
        <name>Mg(2+)</name>
        <dbReference type="ChEBI" id="CHEBI:18420"/>
    </cofactor>
</comment>
<keyword evidence="13" id="KW-1185">Reference proteome</keyword>
<protein>
    <recommendedName>
        <fullName evidence="11">Metallo-beta-lactamase domain-containing protein</fullName>
    </recommendedName>
</protein>
<keyword evidence="3" id="KW-0963">Cytoplasm</keyword>
<dbReference type="Gene3D" id="3.60.15.10">
    <property type="entry name" value="Ribonuclease Z/Hydroxyacylglutathione hydrolase-like"/>
    <property type="match status" value="1"/>
</dbReference>
<gene>
    <name evidence="12" type="ORF">Esi_0344_0032</name>
</gene>
<dbReference type="PANTHER" id="PTHR46018">
    <property type="entry name" value="ZINC PHOSPHODIESTERASE ELAC PROTEIN 1"/>
    <property type="match status" value="1"/>
</dbReference>
<dbReference type="AlphaFoldDB" id="D7FYI0"/>
<dbReference type="SMART" id="SM00849">
    <property type="entry name" value="Lactamase_B"/>
    <property type="match status" value="1"/>
</dbReference>
<reference evidence="12 13" key="1">
    <citation type="journal article" date="2010" name="Nature">
        <title>The Ectocarpus genome and the independent evolution of multicellularity in brown algae.</title>
        <authorList>
            <person name="Cock J.M."/>
            <person name="Sterck L."/>
            <person name="Rouze P."/>
            <person name="Scornet D."/>
            <person name="Allen A.E."/>
            <person name="Amoutzias G."/>
            <person name="Anthouard V."/>
            <person name="Artiguenave F."/>
            <person name="Aury J.M."/>
            <person name="Badger J.H."/>
            <person name="Beszteri B."/>
            <person name="Billiau K."/>
            <person name="Bonnet E."/>
            <person name="Bothwell J.H."/>
            <person name="Bowler C."/>
            <person name="Boyen C."/>
            <person name="Brownlee C."/>
            <person name="Carrano C.J."/>
            <person name="Charrier B."/>
            <person name="Cho G.Y."/>
            <person name="Coelho S.M."/>
            <person name="Collen J."/>
            <person name="Corre E."/>
            <person name="Da Silva C."/>
            <person name="Delage L."/>
            <person name="Delaroque N."/>
            <person name="Dittami S.M."/>
            <person name="Doulbeau S."/>
            <person name="Elias M."/>
            <person name="Farnham G."/>
            <person name="Gachon C.M."/>
            <person name="Gschloessl B."/>
            <person name="Heesch S."/>
            <person name="Jabbari K."/>
            <person name="Jubin C."/>
            <person name="Kawai H."/>
            <person name="Kimura K."/>
            <person name="Kloareg B."/>
            <person name="Kupper F.C."/>
            <person name="Lang D."/>
            <person name="Le Bail A."/>
            <person name="Leblanc C."/>
            <person name="Lerouge P."/>
            <person name="Lohr M."/>
            <person name="Lopez P.J."/>
            <person name="Martens C."/>
            <person name="Maumus F."/>
            <person name="Michel G."/>
            <person name="Miranda-Saavedra D."/>
            <person name="Morales J."/>
            <person name="Moreau H."/>
            <person name="Motomura T."/>
            <person name="Nagasato C."/>
            <person name="Napoli C.A."/>
            <person name="Nelson D.R."/>
            <person name="Nyvall-Collen P."/>
            <person name="Peters A.F."/>
            <person name="Pommier C."/>
            <person name="Potin P."/>
            <person name="Poulain J."/>
            <person name="Quesneville H."/>
            <person name="Read B."/>
            <person name="Rensing S.A."/>
            <person name="Ritter A."/>
            <person name="Rousvoal S."/>
            <person name="Samanta M."/>
            <person name="Samson G."/>
            <person name="Schroeder D.C."/>
            <person name="Segurens B."/>
            <person name="Strittmatter M."/>
            <person name="Tonon T."/>
            <person name="Tregear J.W."/>
            <person name="Valentin K."/>
            <person name="von Dassow P."/>
            <person name="Yamagishi T."/>
            <person name="Van de Peer Y."/>
            <person name="Wincker P."/>
        </authorList>
    </citation>
    <scope>NUCLEOTIDE SEQUENCE [LARGE SCALE GENOMIC DNA]</scope>
    <source>
        <strain evidence="13">Ec32 / CCAP1310/4</strain>
    </source>
</reference>
<dbReference type="InterPro" id="IPR001279">
    <property type="entry name" value="Metallo-B-lactamas"/>
</dbReference>
<keyword evidence="6" id="KW-0547">Nucleotide-binding</keyword>
<feature type="compositionally biased region" description="Polar residues" evidence="10">
    <location>
        <begin position="1"/>
        <end position="15"/>
    </location>
</feature>
<evidence type="ECO:0000256" key="10">
    <source>
        <dbReference type="SAM" id="MobiDB-lite"/>
    </source>
</evidence>
<keyword evidence="5" id="KW-0677">Repeat</keyword>
<dbReference type="InParanoid" id="D7FYI0"/>
<feature type="compositionally biased region" description="Basic and acidic residues" evidence="10">
    <location>
        <begin position="368"/>
        <end position="401"/>
    </location>
</feature>